<protein>
    <submittedName>
        <fullName evidence="9">Zinc finger ZPR1</fullName>
    </submittedName>
</protein>
<evidence type="ECO:0000256" key="6">
    <source>
        <dbReference type="ARBA" id="ARBA00022833"/>
    </source>
</evidence>
<feature type="domain" description="Zinc finger ZPR1-type" evidence="8">
    <location>
        <begin position="250"/>
        <end position="413"/>
    </location>
</feature>
<evidence type="ECO:0000256" key="4">
    <source>
        <dbReference type="ARBA" id="ARBA00022737"/>
    </source>
</evidence>
<reference evidence="9 10" key="1">
    <citation type="journal article" date="2018" name="Sci. Rep.">
        <title>Genomic signatures of local adaptation to the degree of environmental predictability in rotifers.</title>
        <authorList>
            <person name="Franch-Gras L."/>
            <person name="Hahn C."/>
            <person name="Garcia-Roger E.M."/>
            <person name="Carmona M.J."/>
            <person name="Serra M."/>
            <person name="Gomez A."/>
        </authorList>
    </citation>
    <scope>NUCLEOTIDE SEQUENCE [LARGE SCALE GENOMIC DNA]</scope>
    <source>
        <strain evidence="9">HYR1</strain>
    </source>
</reference>
<comment type="subcellular location">
    <subcellularLocation>
        <location evidence="1">Nucleus</location>
    </subcellularLocation>
</comment>
<dbReference type="GO" id="GO:0008270">
    <property type="term" value="F:zinc ion binding"/>
    <property type="evidence" value="ECO:0007669"/>
    <property type="project" value="UniProtKB-KW"/>
</dbReference>
<dbReference type="PANTHER" id="PTHR10876:SF0">
    <property type="entry name" value="ZINC FINGER PROTEIN ZPR1"/>
    <property type="match status" value="1"/>
</dbReference>
<dbReference type="Gene3D" id="2.60.120.1040">
    <property type="entry name" value="ZPR1, A/B domain"/>
    <property type="match status" value="2"/>
</dbReference>
<keyword evidence="10" id="KW-1185">Reference proteome</keyword>
<feature type="domain" description="Zinc finger ZPR1-type" evidence="8">
    <location>
        <begin position="34"/>
        <end position="193"/>
    </location>
</feature>
<dbReference type="GO" id="GO:0005634">
    <property type="term" value="C:nucleus"/>
    <property type="evidence" value="ECO:0007669"/>
    <property type="project" value="UniProtKB-SubCell"/>
</dbReference>
<evidence type="ECO:0000256" key="5">
    <source>
        <dbReference type="ARBA" id="ARBA00022771"/>
    </source>
</evidence>
<dbReference type="InterPro" id="IPR056180">
    <property type="entry name" value="ZPR1_jr_dom"/>
</dbReference>
<dbReference type="FunFam" id="2.20.25.420:FF:000002">
    <property type="entry name" value="Zinc finger protein ZPR1"/>
    <property type="match status" value="1"/>
</dbReference>
<dbReference type="FunFam" id="2.20.25.420:FF:000001">
    <property type="entry name" value="Zinc finger protein ZPR1"/>
    <property type="match status" value="1"/>
</dbReference>
<dbReference type="SMART" id="SM00709">
    <property type="entry name" value="Zpr1"/>
    <property type="match status" value="2"/>
</dbReference>
<dbReference type="Proteomes" id="UP000276133">
    <property type="component" value="Unassembled WGS sequence"/>
</dbReference>
<evidence type="ECO:0000313" key="9">
    <source>
        <dbReference type="EMBL" id="RNA00407.1"/>
    </source>
</evidence>
<dbReference type="FunFam" id="2.60.120.1040:FF:000003">
    <property type="entry name" value="Zinc finger protein zpr1"/>
    <property type="match status" value="1"/>
</dbReference>
<dbReference type="EMBL" id="REGN01009768">
    <property type="protein sequence ID" value="RNA00407.1"/>
    <property type="molecule type" value="Genomic_DNA"/>
</dbReference>
<dbReference type="AlphaFoldDB" id="A0A3M7PMR8"/>
<dbReference type="Pfam" id="PF03367">
    <property type="entry name" value="Zn_ribbon_ZPR1"/>
    <property type="match status" value="2"/>
</dbReference>
<dbReference type="InterPro" id="IPR004457">
    <property type="entry name" value="Znf_ZPR1"/>
</dbReference>
<dbReference type="FunFam" id="2.60.120.1040:FF:000001">
    <property type="entry name" value="Zinc finger protein ZPR1"/>
    <property type="match status" value="1"/>
</dbReference>
<keyword evidence="7" id="KW-0539">Nucleus</keyword>
<evidence type="ECO:0000256" key="1">
    <source>
        <dbReference type="ARBA" id="ARBA00004123"/>
    </source>
</evidence>
<accession>A0A3M7PMR8</accession>
<evidence type="ECO:0000256" key="7">
    <source>
        <dbReference type="ARBA" id="ARBA00023242"/>
    </source>
</evidence>
<dbReference type="Pfam" id="PF22794">
    <property type="entry name" value="jr-ZPR1"/>
    <property type="match status" value="2"/>
</dbReference>
<dbReference type="STRING" id="10195.A0A3M7PMR8"/>
<sequence length="452" mass="51177">MIELKESATKSTTIFNNLDASEDNYDSGITELDSVCMNCYKTGRTKLMLTRIPFYRDVIISSFCCEHCHYVNNGIESANRIQQNGVKYKLLVSDAKDLNRELVKSDYALFKIPIVNFEIPEGTQKGYLTTIEGIIDRVITNLGADIELRKEVDPDSCVKLAEFVQKLKDLKDLKLGEFEVILDDPSGDSFIENPYAPAKDPKMSVNFYKRTQEQNETLGLTTDTNIEDEIVEKTEKSEVDLRNEVVQFHNNCPNCNAICETNMKLTDIPYFKSVIIMCTVCENCGVKSSEVKSGSGIEEKGVRYTLKLTDPSDLDRDVLKSDEASFEIPQVEFFMGSGTLGGKFTTIEGILKDVREQLSQNCPFAFTGGDSQTKDKVDRMKECLDKLEMIENGHLLNVTIIIDDPSGNSYLQNVYAPDEDPNMKVERYERNYEQNETLGLNDLKTENYQDQN</sequence>
<comment type="caution">
    <text evidence="9">The sequence shown here is derived from an EMBL/GenBank/DDBJ whole genome shotgun (WGS) entry which is preliminary data.</text>
</comment>
<proteinExistence type="inferred from homology"/>
<organism evidence="9 10">
    <name type="scientific">Brachionus plicatilis</name>
    <name type="common">Marine rotifer</name>
    <name type="synonym">Brachionus muelleri</name>
    <dbReference type="NCBI Taxonomy" id="10195"/>
    <lineage>
        <taxon>Eukaryota</taxon>
        <taxon>Metazoa</taxon>
        <taxon>Spiralia</taxon>
        <taxon>Gnathifera</taxon>
        <taxon>Rotifera</taxon>
        <taxon>Eurotatoria</taxon>
        <taxon>Monogononta</taxon>
        <taxon>Pseudotrocha</taxon>
        <taxon>Ploima</taxon>
        <taxon>Brachionidae</taxon>
        <taxon>Brachionus</taxon>
    </lineage>
</organism>
<dbReference type="OrthoDB" id="308464at2759"/>
<keyword evidence="3" id="KW-0479">Metal-binding</keyword>
<evidence type="ECO:0000256" key="3">
    <source>
        <dbReference type="ARBA" id="ARBA00022723"/>
    </source>
</evidence>
<keyword evidence="5" id="KW-0863">Zinc-finger</keyword>
<evidence type="ECO:0000313" key="10">
    <source>
        <dbReference type="Proteomes" id="UP000276133"/>
    </source>
</evidence>
<gene>
    <name evidence="9" type="ORF">BpHYR1_011039</name>
</gene>
<evidence type="ECO:0000259" key="8">
    <source>
        <dbReference type="SMART" id="SM00709"/>
    </source>
</evidence>
<dbReference type="InterPro" id="IPR042451">
    <property type="entry name" value="ZPR1_A/B_dom"/>
</dbReference>
<keyword evidence="4" id="KW-0677">Repeat</keyword>
<name>A0A3M7PMR8_BRAPC</name>
<dbReference type="NCBIfam" id="TIGR00310">
    <property type="entry name" value="ZPR1_znf"/>
    <property type="match status" value="2"/>
</dbReference>
<dbReference type="InterPro" id="IPR042452">
    <property type="entry name" value="ZPR1_Znf1/2"/>
</dbReference>
<dbReference type="InterPro" id="IPR040141">
    <property type="entry name" value="ZPR1"/>
</dbReference>
<comment type="similarity">
    <text evidence="2">Belongs to the ZPR1 family.</text>
</comment>
<dbReference type="PANTHER" id="PTHR10876">
    <property type="entry name" value="ZINC FINGER PROTEIN ZPR1"/>
    <property type="match status" value="1"/>
</dbReference>
<keyword evidence="6" id="KW-0862">Zinc</keyword>
<evidence type="ECO:0000256" key="2">
    <source>
        <dbReference type="ARBA" id="ARBA00008354"/>
    </source>
</evidence>
<dbReference type="Gene3D" id="2.20.25.420">
    <property type="entry name" value="ZPR1, zinc finger domain"/>
    <property type="match status" value="2"/>
</dbReference>